<feature type="domain" description="Thiolase N-terminal" evidence="6">
    <location>
        <begin position="6"/>
        <end position="264"/>
    </location>
</feature>
<dbReference type="InterPro" id="IPR002155">
    <property type="entry name" value="Thiolase"/>
</dbReference>
<dbReference type="Pfam" id="PF00108">
    <property type="entry name" value="Thiolase_N"/>
    <property type="match status" value="1"/>
</dbReference>
<dbReference type="RefSeq" id="WP_043353722.1">
    <property type="nucleotide sequence ID" value="NZ_CP010537.1"/>
</dbReference>
<evidence type="ECO:0000313" key="8">
    <source>
        <dbReference type="EMBL" id="AJG22312.1"/>
    </source>
</evidence>
<organism evidence="8 9">
    <name type="scientific">Cupriavidus basilensis</name>
    <dbReference type="NCBI Taxonomy" id="68895"/>
    <lineage>
        <taxon>Bacteria</taxon>
        <taxon>Pseudomonadati</taxon>
        <taxon>Pseudomonadota</taxon>
        <taxon>Betaproteobacteria</taxon>
        <taxon>Burkholderiales</taxon>
        <taxon>Burkholderiaceae</taxon>
        <taxon>Cupriavidus</taxon>
    </lineage>
</organism>
<dbReference type="NCBIfam" id="TIGR01930">
    <property type="entry name" value="AcCoA-C-Actrans"/>
    <property type="match status" value="1"/>
</dbReference>
<dbReference type="PIRSF" id="PIRSF000429">
    <property type="entry name" value="Ac-CoA_Ac_transf"/>
    <property type="match status" value="1"/>
</dbReference>
<dbReference type="PROSITE" id="PS00098">
    <property type="entry name" value="THIOLASE_1"/>
    <property type="match status" value="1"/>
</dbReference>
<dbReference type="STRING" id="68895.RR42_s0721"/>
<proteinExistence type="inferred from homology"/>
<dbReference type="AlphaFoldDB" id="A0A0C4YA09"/>
<dbReference type="CDD" id="cd00751">
    <property type="entry name" value="thiolase"/>
    <property type="match status" value="1"/>
</dbReference>
<dbReference type="Gene3D" id="3.40.47.10">
    <property type="match status" value="1"/>
</dbReference>
<dbReference type="InterPro" id="IPR020616">
    <property type="entry name" value="Thiolase_N"/>
</dbReference>
<evidence type="ECO:0000256" key="2">
    <source>
        <dbReference type="ARBA" id="ARBA00022679"/>
    </source>
</evidence>
<dbReference type="EC" id="2.3.1.16" evidence="8"/>
<feature type="active site" description="Acyl-thioester intermediate" evidence="4">
    <location>
        <position position="91"/>
    </location>
</feature>
<name>A0A0C4YA09_9BURK</name>
<dbReference type="SUPFAM" id="SSF53901">
    <property type="entry name" value="Thiolase-like"/>
    <property type="match status" value="2"/>
</dbReference>
<feature type="domain" description="Thiolase C-terminal" evidence="7">
    <location>
        <begin position="272"/>
        <end position="394"/>
    </location>
</feature>
<dbReference type="OrthoDB" id="6139495at2"/>
<evidence type="ECO:0000313" key="9">
    <source>
        <dbReference type="Proteomes" id="UP000031843"/>
    </source>
</evidence>
<comment type="similarity">
    <text evidence="1 5">Belongs to the thiolase-like superfamily. Thiolase family.</text>
</comment>
<dbReference type="InterPro" id="IPR020610">
    <property type="entry name" value="Thiolase_AS"/>
</dbReference>
<dbReference type="GO" id="GO:0003985">
    <property type="term" value="F:acetyl-CoA C-acetyltransferase activity"/>
    <property type="evidence" value="ECO:0007669"/>
    <property type="project" value="UniProtKB-EC"/>
</dbReference>
<dbReference type="InterPro" id="IPR020615">
    <property type="entry name" value="Thiolase_acyl_enz_int_AS"/>
</dbReference>
<evidence type="ECO:0000256" key="1">
    <source>
        <dbReference type="ARBA" id="ARBA00010982"/>
    </source>
</evidence>
<dbReference type="Pfam" id="PF02803">
    <property type="entry name" value="Thiolase_C"/>
    <property type="match status" value="1"/>
</dbReference>
<keyword evidence="2 5" id="KW-0808">Transferase</keyword>
<dbReference type="Proteomes" id="UP000031843">
    <property type="component" value="Chromosome secondary"/>
</dbReference>
<evidence type="ECO:0000256" key="3">
    <source>
        <dbReference type="ARBA" id="ARBA00023315"/>
    </source>
</evidence>
<dbReference type="EC" id="2.3.1.9" evidence="8"/>
<protein>
    <submittedName>
        <fullName evidence="8">3-ketoacyl-CoA thiolase or Acetyl-CoA acetyltransferase</fullName>
        <ecNumber evidence="8">2.3.1.16</ecNumber>
        <ecNumber evidence="8">2.3.1.9</ecNumber>
    </submittedName>
</protein>
<dbReference type="PANTHER" id="PTHR18919">
    <property type="entry name" value="ACETYL-COA C-ACYLTRANSFERASE"/>
    <property type="match status" value="1"/>
</dbReference>
<reference evidence="8 9" key="1">
    <citation type="journal article" date="2015" name="Genome Announc.">
        <title>Complete Genome Sequence of Cupriavidus basilensis 4G11, Isolated from the Oak Ridge Field Research Center Site.</title>
        <authorList>
            <person name="Ray J."/>
            <person name="Waters R.J."/>
            <person name="Skerker J.M."/>
            <person name="Kuehl J.V."/>
            <person name="Price M.N."/>
            <person name="Huang J."/>
            <person name="Chakraborty R."/>
            <person name="Arkin A.P."/>
            <person name="Deutschbauer A."/>
        </authorList>
    </citation>
    <scope>NUCLEOTIDE SEQUENCE [LARGE SCALE GENOMIC DNA]</scope>
    <source>
        <strain evidence="8">4G11</strain>
    </source>
</reference>
<accession>A0A0C4YA09</accession>
<keyword evidence="9" id="KW-1185">Reference proteome</keyword>
<evidence type="ECO:0000259" key="6">
    <source>
        <dbReference type="Pfam" id="PF00108"/>
    </source>
</evidence>
<dbReference type="KEGG" id="cbw:RR42_s0721"/>
<dbReference type="GO" id="GO:0044281">
    <property type="term" value="P:small molecule metabolic process"/>
    <property type="evidence" value="ECO:0007669"/>
    <property type="project" value="UniProtKB-ARBA"/>
</dbReference>
<evidence type="ECO:0000256" key="5">
    <source>
        <dbReference type="RuleBase" id="RU003557"/>
    </source>
</evidence>
<sequence length="395" mass="41147">MTQAEIYVVGAARTAIGTFGGSLKDVPMSRLATIVVREAMSRAGVAPELVGQVVMGNVIPTEARDAYLSRVAAIEAGIPPETPAFNVNRLCGSGLQAILLAAQALAAGDAEIAVGAGAETMSRGPYLLPSARWGTRMGDASVQDYMLGILHDPFHRFHMGLTAEYVANQENVSREMQDALALASQQRAGRAIAEGRFKGQIVGVEIDGRSGKVCFDTDEHVRADVTLEQLSKMKPAFQPSGGTVTAGNASGLNDGAAAVVLATRAAVERHGLKPLARLVSHGHAGLDSRVMGLGPVPATRIALQRAGLDVSDLDVVEANEAFAAQAYAVTRLLNLDPEKVNPNGSGISLGHPVGATGAIIATKAIYELHRVRGRYALATMCIGGGQGIAAIFERV</sequence>
<evidence type="ECO:0000256" key="4">
    <source>
        <dbReference type="PIRSR" id="PIRSR000429-1"/>
    </source>
</evidence>
<dbReference type="FunFam" id="3.40.47.10:FF:000010">
    <property type="entry name" value="Acetyl-CoA acetyltransferase (Thiolase)"/>
    <property type="match status" value="1"/>
</dbReference>
<dbReference type="NCBIfam" id="NF006552">
    <property type="entry name" value="PRK09051.1"/>
    <property type="match status" value="1"/>
</dbReference>
<feature type="active site" description="Proton acceptor" evidence="4">
    <location>
        <position position="381"/>
    </location>
</feature>
<dbReference type="InterPro" id="IPR020617">
    <property type="entry name" value="Thiolase_C"/>
</dbReference>
<feature type="active site" description="Proton acceptor" evidence="4">
    <location>
        <position position="351"/>
    </location>
</feature>
<keyword evidence="3 5" id="KW-0012">Acyltransferase</keyword>
<gene>
    <name evidence="8" type="ORF">RR42_s0721</name>
</gene>
<dbReference type="PROSITE" id="PS00099">
    <property type="entry name" value="THIOLASE_3"/>
    <property type="match status" value="1"/>
</dbReference>
<dbReference type="InterPro" id="IPR016039">
    <property type="entry name" value="Thiolase-like"/>
</dbReference>
<dbReference type="EMBL" id="CP010537">
    <property type="protein sequence ID" value="AJG22312.1"/>
    <property type="molecule type" value="Genomic_DNA"/>
</dbReference>
<dbReference type="PANTHER" id="PTHR18919:SF107">
    <property type="entry name" value="ACETYL-COA ACETYLTRANSFERASE, CYTOSOLIC"/>
    <property type="match status" value="1"/>
</dbReference>
<evidence type="ECO:0000259" key="7">
    <source>
        <dbReference type="Pfam" id="PF02803"/>
    </source>
</evidence>